<keyword evidence="3" id="KW-1185">Reference proteome</keyword>
<dbReference type="AlphaFoldDB" id="A0A9J6DU39"/>
<proteinExistence type="predicted"/>
<feature type="region of interest" description="Disordered" evidence="1">
    <location>
        <begin position="148"/>
        <end position="223"/>
    </location>
</feature>
<evidence type="ECO:0000313" key="2">
    <source>
        <dbReference type="EMBL" id="KAH8025733.1"/>
    </source>
</evidence>
<dbReference type="Proteomes" id="UP000821866">
    <property type="component" value="Unassembled WGS sequence"/>
</dbReference>
<evidence type="ECO:0000256" key="1">
    <source>
        <dbReference type="SAM" id="MobiDB-lite"/>
    </source>
</evidence>
<comment type="caution">
    <text evidence="2">The sequence shown here is derived from an EMBL/GenBank/DDBJ whole genome shotgun (WGS) entry which is preliminary data.</text>
</comment>
<evidence type="ECO:0000313" key="3">
    <source>
        <dbReference type="Proteomes" id="UP000821866"/>
    </source>
</evidence>
<accession>A0A9J6DU39</accession>
<sequence length="298" mass="33872">MAYLAPHEDSGRGVVRGIDSRLSVQELTQAFGNSRNPPILGVRKLGNSSSAVIIFKKETVPRWMYCYGVPLNDHVRCRGCGITAPPEDHACEPKCKLCGKSHLTADRKCKEAFRTPYTIKKRQWEAWRRMEGEERKAKYADPQTCRMIEIKERSRSRSKHRRGSRGRAGSFPRLPERQGGELPPMTGPVNEWTSDSAVLNSGRPTTPNRKVGWGDRASQDKRDEEMLTIKEENRMLKEQLAMMSRQIEELQIPIRSSNTTPVSLPRMPQSKYKKAGGAERYSASSEKEGKRSEKARNR</sequence>
<name>A0A9J6DU39_RHIMP</name>
<reference evidence="2" key="1">
    <citation type="journal article" date="2020" name="Cell">
        <title>Large-Scale Comparative Analyses of Tick Genomes Elucidate Their Genetic Diversity and Vector Capacities.</title>
        <authorList>
            <consortium name="Tick Genome and Microbiome Consortium (TIGMIC)"/>
            <person name="Jia N."/>
            <person name="Wang J."/>
            <person name="Shi W."/>
            <person name="Du L."/>
            <person name="Sun Y."/>
            <person name="Zhan W."/>
            <person name="Jiang J.F."/>
            <person name="Wang Q."/>
            <person name="Zhang B."/>
            <person name="Ji P."/>
            <person name="Bell-Sakyi L."/>
            <person name="Cui X.M."/>
            <person name="Yuan T.T."/>
            <person name="Jiang B.G."/>
            <person name="Yang W.F."/>
            <person name="Lam T.T."/>
            <person name="Chang Q.C."/>
            <person name="Ding S.J."/>
            <person name="Wang X.J."/>
            <person name="Zhu J.G."/>
            <person name="Ruan X.D."/>
            <person name="Zhao L."/>
            <person name="Wei J.T."/>
            <person name="Ye R.Z."/>
            <person name="Que T.C."/>
            <person name="Du C.H."/>
            <person name="Zhou Y.H."/>
            <person name="Cheng J.X."/>
            <person name="Dai P.F."/>
            <person name="Guo W.B."/>
            <person name="Han X.H."/>
            <person name="Huang E.J."/>
            <person name="Li L.F."/>
            <person name="Wei W."/>
            <person name="Gao Y.C."/>
            <person name="Liu J.Z."/>
            <person name="Shao H.Z."/>
            <person name="Wang X."/>
            <person name="Wang C.C."/>
            <person name="Yang T.C."/>
            <person name="Huo Q.B."/>
            <person name="Li W."/>
            <person name="Chen H.Y."/>
            <person name="Chen S.E."/>
            <person name="Zhou L.G."/>
            <person name="Ni X.B."/>
            <person name="Tian J.H."/>
            <person name="Sheng Y."/>
            <person name="Liu T."/>
            <person name="Pan Y.S."/>
            <person name="Xia L.Y."/>
            <person name="Li J."/>
            <person name="Zhao F."/>
            <person name="Cao W.C."/>
        </authorList>
    </citation>
    <scope>NUCLEOTIDE SEQUENCE</scope>
    <source>
        <strain evidence="2">Rmic-2018</strain>
    </source>
</reference>
<feature type="compositionally biased region" description="Basic and acidic residues" evidence="1">
    <location>
        <begin position="285"/>
        <end position="298"/>
    </location>
</feature>
<reference evidence="2" key="2">
    <citation type="submission" date="2021-09" db="EMBL/GenBank/DDBJ databases">
        <authorList>
            <person name="Jia N."/>
            <person name="Wang J."/>
            <person name="Shi W."/>
            <person name="Du L."/>
            <person name="Sun Y."/>
            <person name="Zhan W."/>
            <person name="Jiang J."/>
            <person name="Wang Q."/>
            <person name="Zhang B."/>
            <person name="Ji P."/>
            <person name="Sakyi L.B."/>
            <person name="Cui X."/>
            <person name="Yuan T."/>
            <person name="Jiang B."/>
            <person name="Yang W."/>
            <person name="Lam T.T.-Y."/>
            <person name="Chang Q."/>
            <person name="Ding S."/>
            <person name="Wang X."/>
            <person name="Zhu J."/>
            <person name="Ruan X."/>
            <person name="Zhao L."/>
            <person name="Wei J."/>
            <person name="Que T."/>
            <person name="Du C."/>
            <person name="Cheng J."/>
            <person name="Dai P."/>
            <person name="Han X."/>
            <person name="Huang E."/>
            <person name="Gao Y."/>
            <person name="Liu J."/>
            <person name="Shao H."/>
            <person name="Ye R."/>
            <person name="Li L."/>
            <person name="Wei W."/>
            <person name="Wang X."/>
            <person name="Wang C."/>
            <person name="Huo Q."/>
            <person name="Li W."/>
            <person name="Guo W."/>
            <person name="Chen H."/>
            <person name="Chen S."/>
            <person name="Zhou L."/>
            <person name="Zhou L."/>
            <person name="Ni X."/>
            <person name="Tian J."/>
            <person name="Zhou Y."/>
            <person name="Sheng Y."/>
            <person name="Liu T."/>
            <person name="Pan Y."/>
            <person name="Xia L."/>
            <person name="Li J."/>
            <person name="Zhao F."/>
            <person name="Cao W."/>
        </authorList>
    </citation>
    <scope>NUCLEOTIDE SEQUENCE</scope>
    <source>
        <strain evidence="2">Rmic-2018</strain>
        <tissue evidence="2">Larvae</tissue>
    </source>
</reference>
<organism evidence="2 3">
    <name type="scientific">Rhipicephalus microplus</name>
    <name type="common">Cattle tick</name>
    <name type="synonym">Boophilus microplus</name>
    <dbReference type="NCBI Taxonomy" id="6941"/>
    <lineage>
        <taxon>Eukaryota</taxon>
        <taxon>Metazoa</taxon>
        <taxon>Ecdysozoa</taxon>
        <taxon>Arthropoda</taxon>
        <taxon>Chelicerata</taxon>
        <taxon>Arachnida</taxon>
        <taxon>Acari</taxon>
        <taxon>Parasitiformes</taxon>
        <taxon>Ixodida</taxon>
        <taxon>Ixodoidea</taxon>
        <taxon>Ixodidae</taxon>
        <taxon>Rhipicephalinae</taxon>
        <taxon>Rhipicephalus</taxon>
        <taxon>Boophilus</taxon>
    </lineage>
</organism>
<feature type="region of interest" description="Disordered" evidence="1">
    <location>
        <begin position="251"/>
        <end position="298"/>
    </location>
</feature>
<feature type="compositionally biased region" description="Polar residues" evidence="1">
    <location>
        <begin position="191"/>
        <end position="208"/>
    </location>
</feature>
<dbReference type="EMBL" id="JABSTU010000007">
    <property type="protein sequence ID" value="KAH8025733.1"/>
    <property type="molecule type" value="Genomic_DNA"/>
</dbReference>
<protein>
    <submittedName>
        <fullName evidence="2">Uncharacterized protein</fullName>
    </submittedName>
</protein>
<feature type="compositionally biased region" description="Basic residues" evidence="1">
    <location>
        <begin position="156"/>
        <end position="165"/>
    </location>
</feature>
<gene>
    <name evidence="2" type="ORF">HPB51_010974</name>
</gene>